<dbReference type="PANTHER" id="PTHR35535:SF1">
    <property type="entry name" value="HEAT SHOCK PROTEIN HSLJ"/>
    <property type="match status" value="1"/>
</dbReference>
<reference evidence="3" key="1">
    <citation type="submission" date="2021-12" db="EMBL/GenBank/DDBJ databases">
        <authorList>
            <person name="Veyrier F.J."/>
        </authorList>
    </citation>
    <scope>NUCLEOTIDE SEQUENCE</scope>
    <source>
        <strain evidence="3">SAG 1488-6</strain>
    </source>
</reference>
<feature type="domain" description="DUF306" evidence="2">
    <location>
        <begin position="29"/>
        <end position="137"/>
    </location>
</feature>
<protein>
    <submittedName>
        <fullName evidence="3">META domain-containing protein</fullName>
    </submittedName>
</protein>
<dbReference type="PANTHER" id="PTHR35535">
    <property type="entry name" value="HEAT SHOCK PROTEIN HSLJ"/>
    <property type="match status" value="1"/>
</dbReference>
<feature type="signal peptide" evidence="1">
    <location>
        <begin position="1"/>
        <end position="17"/>
    </location>
</feature>
<keyword evidence="1" id="KW-0732">Signal</keyword>
<gene>
    <name evidence="3" type="ORF">LVJ81_02130</name>
</gene>
<dbReference type="Gene3D" id="2.40.128.270">
    <property type="match status" value="1"/>
</dbReference>
<evidence type="ECO:0000313" key="4">
    <source>
        <dbReference type="Proteomes" id="UP000832034"/>
    </source>
</evidence>
<sequence>MKTAWILLATMCLGACANIGKPSIQSASSLQGHWQLLEASSAAVPSEGVRAKVLQFDTEQSRVSGSVGCNQLMSAYASNGALIQFKGIATSRMACSPDSVMQFEYKVIRNLESVSSWRIEGDKLLLLDASKNTVLKLKRM</sequence>
<dbReference type="InterPro" id="IPR005184">
    <property type="entry name" value="DUF306_Meta_HslJ"/>
</dbReference>
<keyword evidence="4" id="KW-1185">Reference proteome</keyword>
<evidence type="ECO:0000313" key="3">
    <source>
        <dbReference type="EMBL" id="UOO92865.1"/>
    </source>
</evidence>
<dbReference type="RefSeq" id="WP_169708852.1">
    <property type="nucleotide sequence ID" value="NZ_CP091512.1"/>
</dbReference>
<evidence type="ECO:0000256" key="1">
    <source>
        <dbReference type="SAM" id="SignalP"/>
    </source>
</evidence>
<dbReference type="InterPro" id="IPR053147">
    <property type="entry name" value="Hsp_HslJ-like"/>
</dbReference>
<name>A0ABY4ED56_VITST</name>
<accession>A0ABY4ED56</accession>
<reference evidence="3" key="2">
    <citation type="journal article" date="2022" name="Res Sq">
        <title>Evolution of multicellular longitudinally dividing oral cavity symbionts (Neisseriaceae).</title>
        <authorList>
            <person name="Nyongesa S."/>
            <person name="Weber P."/>
            <person name="Bernet E."/>
            <person name="Pullido F."/>
            <person name="Nieckarz M."/>
            <person name="Delaby M."/>
            <person name="Nieves C."/>
            <person name="Viehboeck T."/>
            <person name="Krause N."/>
            <person name="Rivera-Millot A."/>
            <person name="Nakamura A."/>
            <person name="Vischer N."/>
            <person name="VanNieuwenhze M."/>
            <person name="Brun Y."/>
            <person name="Cava F."/>
            <person name="Bulgheresi S."/>
            <person name="Veyrier F."/>
        </authorList>
    </citation>
    <scope>NUCLEOTIDE SEQUENCE</scope>
    <source>
        <strain evidence="3">SAG 1488-6</strain>
    </source>
</reference>
<dbReference type="Pfam" id="PF03724">
    <property type="entry name" value="META"/>
    <property type="match status" value="1"/>
</dbReference>
<dbReference type="InterPro" id="IPR038670">
    <property type="entry name" value="HslJ-like_sf"/>
</dbReference>
<feature type="chain" id="PRO_5047390054" evidence="1">
    <location>
        <begin position="18"/>
        <end position="140"/>
    </location>
</feature>
<evidence type="ECO:0000259" key="2">
    <source>
        <dbReference type="Pfam" id="PF03724"/>
    </source>
</evidence>
<proteinExistence type="predicted"/>
<organism evidence="3 4">
    <name type="scientific">Vitreoscilla stercoraria</name>
    <dbReference type="NCBI Taxonomy" id="61"/>
    <lineage>
        <taxon>Bacteria</taxon>
        <taxon>Pseudomonadati</taxon>
        <taxon>Pseudomonadota</taxon>
        <taxon>Betaproteobacteria</taxon>
        <taxon>Neisseriales</taxon>
        <taxon>Neisseriaceae</taxon>
        <taxon>Vitreoscilla</taxon>
    </lineage>
</organism>
<dbReference type="Proteomes" id="UP000832034">
    <property type="component" value="Chromosome"/>
</dbReference>
<dbReference type="EMBL" id="CP091512">
    <property type="protein sequence ID" value="UOO92865.1"/>
    <property type="molecule type" value="Genomic_DNA"/>
</dbReference>